<keyword evidence="6" id="KW-0653">Protein transport</keyword>
<keyword evidence="5" id="KW-0597">Phosphoprotein</keyword>
<evidence type="ECO:0000256" key="1">
    <source>
        <dbReference type="ARBA" id="ARBA00004601"/>
    </source>
</evidence>
<evidence type="ECO:0000256" key="9">
    <source>
        <dbReference type="SAM" id="MobiDB-lite"/>
    </source>
</evidence>
<dbReference type="AlphaFoldDB" id="A0AAN8P3K7"/>
<keyword evidence="7" id="KW-0333">Golgi apparatus</keyword>
<evidence type="ECO:0000259" key="10">
    <source>
        <dbReference type="Pfam" id="PF07928"/>
    </source>
</evidence>
<evidence type="ECO:0000256" key="3">
    <source>
        <dbReference type="ARBA" id="ARBA00017665"/>
    </source>
</evidence>
<evidence type="ECO:0000256" key="5">
    <source>
        <dbReference type="ARBA" id="ARBA00022553"/>
    </source>
</evidence>
<dbReference type="PANTHER" id="PTHR12965">
    <property type="entry name" value="VACUOLAR PROTEIN SORTING 54"/>
    <property type="match status" value="1"/>
</dbReference>
<evidence type="ECO:0000256" key="8">
    <source>
        <dbReference type="ARBA" id="ARBA00023054"/>
    </source>
</evidence>
<dbReference type="InterPro" id="IPR039745">
    <property type="entry name" value="Vps54"/>
</dbReference>
<proteinExistence type="inferred from homology"/>
<name>A0AAN8P3K7_POLSC</name>
<keyword evidence="4" id="KW-0813">Transport</keyword>
<dbReference type="GO" id="GO:0015031">
    <property type="term" value="P:protein transport"/>
    <property type="evidence" value="ECO:0007669"/>
    <property type="project" value="UniProtKB-KW"/>
</dbReference>
<dbReference type="GO" id="GO:0000938">
    <property type="term" value="C:GARP complex"/>
    <property type="evidence" value="ECO:0007669"/>
    <property type="project" value="InterPro"/>
</dbReference>
<dbReference type="GO" id="GO:0042147">
    <property type="term" value="P:retrograde transport, endosome to Golgi"/>
    <property type="evidence" value="ECO:0007669"/>
    <property type="project" value="InterPro"/>
</dbReference>
<gene>
    <name evidence="12" type="ORF">RUM43_010013</name>
</gene>
<comment type="subcellular location">
    <subcellularLocation>
        <location evidence="1">Golgi apparatus</location>
        <location evidence="1">trans-Golgi network</location>
    </subcellularLocation>
</comment>
<feature type="domain" description="Vacuolar protein sorting-associated protein 54 C-terminal" evidence="10">
    <location>
        <begin position="751"/>
        <end position="892"/>
    </location>
</feature>
<feature type="domain" description="Vacuolar protein sorting-associated protein 54 N-terminal" evidence="11">
    <location>
        <begin position="270"/>
        <end position="522"/>
    </location>
</feature>
<dbReference type="GO" id="GO:0005829">
    <property type="term" value="C:cytosol"/>
    <property type="evidence" value="ECO:0007669"/>
    <property type="project" value="GOC"/>
</dbReference>
<dbReference type="InterPro" id="IPR019515">
    <property type="entry name" value="VPS54_N"/>
</dbReference>
<sequence>MEVDSLRNQRDGVKSHWDQCLYCDNVKFRTLQDFTRHLREKHCSIEGGSFVCQYGYNSLCNSLPIDGVSDADYMDHIYKHHAFPQLNTQFKDDLNNLGRKLSTTSQHSGSSDGSSNWTSYSANQNLAAVLNDPNKGKQKDFFTKLWGVDFAEKSAVEIPKHPYLPEINYAHFETYLKKISKRHQRHLKINEAKKGQTNTGDIFQLFPKLRIQQSLTSDKKGLDKHDISPIFMQSDFDLSNSEVFYTAFPFAKGDKPGNNSFEKNGKLLQEKLTHDLDQVEILIAEQVAQKSDAFFQAMTSHDSLMEQLTKTLSAVKILRHEISVIDNCWVKQSLKILQLKRQQQNRLHVLQKLKLMNTLHQTQPTIQTLLSIPDYVAALELISTTQELLCEELQGVHSFRHLGSQLNEINRLIDKMMNNEFENYSTKDLNRPFDNSIQVVEMDKLKSILLGMLRRKNTQFISKYKQEAFTTIKTVVKQNVLEALADNDCDADGPYSIEQAQTLDLNKWIELMENVTQGLVKLLLRIKGVHDIMKETVYLCMGRQSSNESSESNVKYPEGNKSTLPSETSSTPNSEITVDSSLLTSSECNKILTELKELLIAVCDYSHDECAKVLTTLAKSKTSKERNLKAGDRSAMNGTSSAFENFSAKQIYKLSKIIENFTFECEKISSKSPTSLKGAFQFQANKFMNKFHNERKDKLSIMLEKETWTPAEVEPTFQNYLNDIINNKMISGAIFDSTINGKPELYLTINDEKYAIVGTALFLIKLVKEYSNMAEDLSLLTFNILRNLAELLLLFNSRSCQLVLGAGALQTANLRTITSTNLVLTSRSLQVIVLLIPYVNKHFSDVLSRTNPVNFTSISSQNNSSPNDLNEVKKNMKDHIGRLHSKVVIIVSSMIANEISNWGAKPPVPSICFRQISKHLTKLYEAISGILPPNQIAELYKSIHSSFKSNLRDQLKKLNIVNNGGPQHGIVTSELIFYMEMLKKLQIFSPEDLLENSMEDIWL</sequence>
<dbReference type="FunFam" id="1.20.1280.130:FF:000001">
    <property type="entry name" value="Vacuolar protein sorting-associated protein 54"/>
    <property type="match status" value="1"/>
</dbReference>
<dbReference type="Proteomes" id="UP001372834">
    <property type="component" value="Unassembled WGS sequence"/>
</dbReference>
<comment type="caution">
    <text evidence="12">The sequence shown here is derived from an EMBL/GenBank/DDBJ whole genome shotgun (WGS) entry which is preliminary data.</text>
</comment>
<accession>A0AAN8P3K7</accession>
<dbReference type="GO" id="GO:0006896">
    <property type="term" value="P:Golgi to vacuole transport"/>
    <property type="evidence" value="ECO:0007669"/>
    <property type="project" value="TreeGrafter"/>
</dbReference>
<evidence type="ECO:0000256" key="6">
    <source>
        <dbReference type="ARBA" id="ARBA00022927"/>
    </source>
</evidence>
<organism evidence="12 13">
    <name type="scientific">Polyplax serrata</name>
    <name type="common">Common mouse louse</name>
    <dbReference type="NCBI Taxonomy" id="468196"/>
    <lineage>
        <taxon>Eukaryota</taxon>
        <taxon>Metazoa</taxon>
        <taxon>Ecdysozoa</taxon>
        <taxon>Arthropoda</taxon>
        <taxon>Hexapoda</taxon>
        <taxon>Insecta</taxon>
        <taxon>Pterygota</taxon>
        <taxon>Neoptera</taxon>
        <taxon>Paraneoptera</taxon>
        <taxon>Psocodea</taxon>
        <taxon>Troctomorpha</taxon>
        <taxon>Phthiraptera</taxon>
        <taxon>Anoplura</taxon>
        <taxon>Polyplacidae</taxon>
        <taxon>Polyplax</taxon>
    </lineage>
</organism>
<dbReference type="Gene3D" id="1.20.1280.130">
    <property type="match status" value="1"/>
</dbReference>
<dbReference type="EMBL" id="JAWJWE010000004">
    <property type="protein sequence ID" value="KAK6636353.1"/>
    <property type="molecule type" value="Genomic_DNA"/>
</dbReference>
<feature type="compositionally biased region" description="Polar residues" evidence="9">
    <location>
        <begin position="560"/>
        <end position="576"/>
    </location>
</feature>
<dbReference type="GO" id="GO:0019905">
    <property type="term" value="F:syntaxin binding"/>
    <property type="evidence" value="ECO:0007669"/>
    <property type="project" value="TreeGrafter"/>
</dbReference>
<evidence type="ECO:0000259" key="11">
    <source>
        <dbReference type="Pfam" id="PF10475"/>
    </source>
</evidence>
<dbReference type="Pfam" id="PF10475">
    <property type="entry name" value="Vps54_N"/>
    <property type="match status" value="1"/>
</dbReference>
<comment type="similarity">
    <text evidence="2">Belongs to the VPS54 family.</text>
</comment>
<evidence type="ECO:0000256" key="4">
    <source>
        <dbReference type="ARBA" id="ARBA00022448"/>
    </source>
</evidence>
<evidence type="ECO:0000313" key="12">
    <source>
        <dbReference type="EMBL" id="KAK6636353.1"/>
    </source>
</evidence>
<feature type="region of interest" description="Disordered" evidence="9">
    <location>
        <begin position="547"/>
        <end position="576"/>
    </location>
</feature>
<dbReference type="PANTHER" id="PTHR12965:SF0">
    <property type="entry name" value="VACUOLAR PROTEIN SORTING-ASSOCIATED PROTEIN 54"/>
    <property type="match status" value="1"/>
</dbReference>
<evidence type="ECO:0000313" key="13">
    <source>
        <dbReference type="Proteomes" id="UP001372834"/>
    </source>
</evidence>
<evidence type="ECO:0000256" key="7">
    <source>
        <dbReference type="ARBA" id="ARBA00023034"/>
    </source>
</evidence>
<keyword evidence="8" id="KW-0175">Coiled coil</keyword>
<dbReference type="InterPro" id="IPR012501">
    <property type="entry name" value="Vps54_C"/>
</dbReference>
<evidence type="ECO:0000256" key="2">
    <source>
        <dbReference type="ARBA" id="ARBA00009150"/>
    </source>
</evidence>
<protein>
    <recommendedName>
        <fullName evidence="3">Vacuolar protein sorting-associated protein 54</fullName>
    </recommendedName>
</protein>
<reference evidence="12 13" key="1">
    <citation type="submission" date="2023-10" db="EMBL/GenBank/DDBJ databases">
        <title>Genomes of two closely related lineages of the louse Polyplax serrata with different host specificities.</title>
        <authorList>
            <person name="Martinu J."/>
            <person name="Tarabai H."/>
            <person name="Stefka J."/>
            <person name="Hypsa V."/>
        </authorList>
    </citation>
    <scope>NUCLEOTIDE SEQUENCE [LARGE SCALE GENOMIC DNA]</scope>
    <source>
        <strain evidence="12">HR10_N</strain>
    </source>
</reference>
<dbReference type="Pfam" id="PF07928">
    <property type="entry name" value="Vps54"/>
    <property type="match status" value="1"/>
</dbReference>